<organism evidence="1 2">
    <name type="scientific">Pseudomonas marginalis</name>
    <name type="common">Pseudomonas panacis</name>
    <dbReference type="NCBI Taxonomy" id="298"/>
    <lineage>
        <taxon>Bacteria</taxon>
        <taxon>Pseudomonadati</taxon>
        <taxon>Pseudomonadota</taxon>
        <taxon>Gammaproteobacteria</taxon>
        <taxon>Pseudomonadales</taxon>
        <taxon>Pseudomonadaceae</taxon>
        <taxon>Pseudomonas</taxon>
    </lineage>
</organism>
<evidence type="ECO:0000313" key="2">
    <source>
        <dbReference type="Proteomes" id="UP000316123"/>
    </source>
</evidence>
<dbReference type="PROSITE" id="PS00061">
    <property type="entry name" value="ADH_SHORT"/>
    <property type="match status" value="1"/>
</dbReference>
<protein>
    <submittedName>
        <fullName evidence="1">SDR family NAD(P)-dependent oxidoreductase</fullName>
    </submittedName>
</protein>
<dbReference type="AlphaFoldDB" id="A0A9X9FWD8"/>
<dbReference type="PANTHER" id="PTHR43313">
    <property type="entry name" value="SHORT-CHAIN DEHYDROGENASE/REDUCTASE FAMILY 9C"/>
    <property type="match status" value="1"/>
</dbReference>
<proteinExistence type="predicted"/>
<dbReference type="PANTHER" id="PTHR43313:SF1">
    <property type="entry name" value="3BETA-HYDROXYSTEROID DEHYDROGENASE DHS-16"/>
    <property type="match status" value="1"/>
</dbReference>
<evidence type="ECO:0000313" key="1">
    <source>
        <dbReference type="EMBL" id="TWR56183.1"/>
    </source>
</evidence>
<dbReference type="PRINTS" id="PR00081">
    <property type="entry name" value="GDHRDH"/>
</dbReference>
<dbReference type="RefSeq" id="WP_074845561.1">
    <property type="nucleotide sequence ID" value="NZ_FNSU01000002.1"/>
</dbReference>
<dbReference type="SUPFAM" id="SSF51735">
    <property type="entry name" value="NAD(P)-binding Rossmann-fold domains"/>
    <property type="match status" value="1"/>
</dbReference>
<dbReference type="EMBL" id="VFEQ01000014">
    <property type="protein sequence ID" value="TWR56183.1"/>
    <property type="molecule type" value="Genomic_DNA"/>
</dbReference>
<dbReference type="GO" id="GO:0016491">
    <property type="term" value="F:oxidoreductase activity"/>
    <property type="evidence" value="ECO:0007669"/>
    <property type="project" value="TreeGrafter"/>
</dbReference>
<dbReference type="Proteomes" id="UP000316123">
    <property type="component" value="Unassembled WGS sequence"/>
</dbReference>
<dbReference type="GO" id="GO:0008202">
    <property type="term" value="P:steroid metabolic process"/>
    <property type="evidence" value="ECO:0007669"/>
    <property type="project" value="TreeGrafter"/>
</dbReference>
<dbReference type="InterPro" id="IPR036291">
    <property type="entry name" value="NAD(P)-bd_dom_sf"/>
</dbReference>
<gene>
    <name evidence="1" type="ORF">FIV41_20575</name>
</gene>
<dbReference type="OrthoDB" id="9775296at2"/>
<dbReference type="Pfam" id="PF00106">
    <property type="entry name" value="adh_short"/>
    <property type="match status" value="1"/>
</dbReference>
<name>A0A9X9FWD8_PSEMA</name>
<dbReference type="InterPro" id="IPR002347">
    <property type="entry name" value="SDR_fam"/>
</dbReference>
<accession>A0A9X9FWD8</accession>
<sequence length="287" mass="31147">MKNIMITGAARGIGFALVKRAIARGDQVFAMVRKQSDEAKFSSHNHLHVIEMDVASSTSVEQGFVEVDRLLAGKQLNAVINAAAISQPGAIELTPVSDFDQALNTNALGSLRVMKASIPRLRGHGGRAIMITSLWGQASSAMLTAYCMSKHAVESLVDCARRETDGMGMHVIVIEPGVIQTDMYKDQGPHVQALIDAMSPEQKLRYEPLYTRYLNLVGGAAGAGVEGAGISVEQCAIDIEQALFDPEPKPRYQSGEDARKMIALARQLSDIEMDAVLRERLNFLPLQ</sequence>
<dbReference type="Gene3D" id="3.40.50.720">
    <property type="entry name" value="NAD(P)-binding Rossmann-like Domain"/>
    <property type="match status" value="1"/>
</dbReference>
<reference evidence="1 2" key="1">
    <citation type="submission" date="2019-06" db="EMBL/GenBank/DDBJ databases">
        <title>Pseudomonas bimorpha sp. nov. isolated from bovine raw milk and skim milk concentrate.</title>
        <authorList>
            <person name="Hofmann K."/>
            <person name="Huptas C."/>
            <person name="Doll E."/>
            <person name="Scherer S."/>
            <person name="Wenning M."/>
        </authorList>
    </citation>
    <scope>NUCLEOTIDE SEQUENCE [LARGE SCALE GENOMIC DNA]</scope>
    <source>
        <strain evidence="1 2">DSM 13124</strain>
    </source>
</reference>
<comment type="caution">
    <text evidence="1">The sequence shown here is derived from an EMBL/GenBank/DDBJ whole genome shotgun (WGS) entry which is preliminary data.</text>
</comment>
<dbReference type="InterPro" id="IPR020904">
    <property type="entry name" value="Sc_DH/Rdtase_CS"/>
</dbReference>